<dbReference type="AlphaFoldDB" id="A0A7E5VHJ9"/>
<evidence type="ECO:0000256" key="1">
    <source>
        <dbReference type="SAM" id="MobiDB-lite"/>
    </source>
</evidence>
<dbReference type="InParanoid" id="A0A7E5VHJ9"/>
<dbReference type="KEGG" id="tnl:113493896"/>
<feature type="compositionally biased region" description="Basic and acidic residues" evidence="1">
    <location>
        <begin position="201"/>
        <end position="214"/>
    </location>
</feature>
<organism evidence="2 3">
    <name type="scientific">Trichoplusia ni</name>
    <name type="common">Cabbage looper</name>
    <dbReference type="NCBI Taxonomy" id="7111"/>
    <lineage>
        <taxon>Eukaryota</taxon>
        <taxon>Metazoa</taxon>
        <taxon>Ecdysozoa</taxon>
        <taxon>Arthropoda</taxon>
        <taxon>Hexapoda</taxon>
        <taxon>Insecta</taxon>
        <taxon>Pterygota</taxon>
        <taxon>Neoptera</taxon>
        <taxon>Endopterygota</taxon>
        <taxon>Lepidoptera</taxon>
        <taxon>Glossata</taxon>
        <taxon>Ditrysia</taxon>
        <taxon>Noctuoidea</taxon>
        <taxon>Noctuidae</taxon>
        <taxon>Plusiinae</taxon>
        <taxon>Trichoplusia</taxon>
    </lineage>
</organism>
<dbReference type="Proteomes" id="UP000322000">
    <property type="component" value="Chromosome 5"/>
</dbReference>
<dbReference type="PANTHER" id="PTHR15131">
    <property type="entry name" value="SMALL NUCLEAR RNA ACTIVATING COMPLEX, POLYPEPTIDE 1"/>
    <property type="match status" value="1"/>
</dbReference>
<dbReference type="GO" id="GO:0019185">
    <property type="term" value="C:snRNA-activating protein complex"/>
    <property type="evidence" value="ECO:0007669"/>
    <property type="project" value="TreeGrafter"/>
</dbReference>
<dbReference type="GO" id="GO:0042796">
    <property type="term" value="P:snRNA transcription by RNA polymerase III"/>
    <property type="evidence" value="ECO:0007669"/>
    <property type="project" value="TreeGrafter"/>
</dbReference>
<feature type="compositionally biased region" description="Acidic residues" evidence="1">
    <location>
        <begin position="280"/>
        <end position="289"/>
    </location>
</feature>
<feature type="compositionally biased region" description="Acidic residues" evidence="1">
    <location>
        <begin position="177"/>
        <end position="189"/>
    </location>
</feature>
<evidence type="ECO:0000313" key="2">
    <source>
        <dbReference type="Proteomes" id="UP000322000"/>
    </source>
</evidence>
<dbReference type="GeneID" id="113493896"/>
<gene>
    <name evidence="3" type="primary">LOC113493896</name>
</gene>
<dbReference type="RefSeq" id="XP_026727729.1">
    <property type="nucleotide sequence ID" value="XM_026871928.1"/>
</dbReference>
<proteinExistence type="predicted"/>
<name>A0A7E5VHJ9_TRINI</name>
<dbReference type="GO" id="GO:0042795">
    <property type="term" value="P:snRNA transcription by RNA polymerase II"/>
    <property type="evidence" value="ECO:0007669"/>
    <property type="project" value="TreeGrafter"/>
</dbReference>
<sequence>MSVSVRDAYIADGFADDCDELIHRLTTGEKLTYAAFAHVWKDMQMAGIYHNRTSGAEIAELSEEVIHIAKRYMVADTRPCAVPCGVTGEGHGVPLSKYLEGNSNINNLGVRPKGVFYRQGKEMDLIRELKNLSVQYSKVKEEISGPDVKDPNLNYYDVHFPTKLETSFKKLITGTLDSDDDDDDDDDEGEARPGCSSGLVKDVDSIRSIKDRAMKAKVNPMKHLVGVADSPRTRSNKSSTTNTPQSKPKTRRGVNYIDLAAPTARTRNAKKRKRAQYLDGSDDSMEEERDFSIDNEAYCEASTSQLPDLNLDSFTKPQSSTEKIQEVEVQNIELDSLPGVIRNETDGNTYEIEIIDNMGVNHGASTSQTIPVLEDKLKRAEKRDLKKTILKSRFKRMGMLPVANFPPE</sequence>
<dbReference type="PANTHER" id="PTHR15131:SF3">
    <property type="entry name" value="SNRNA-ACTIVATING PROTEIN COMPLEX SUBUNIT 1"/>
    <property type="match status" value="1"/>
</dbReference>
<keyword evidence="2" id="KW-1185">Reference proteome</keyword>
<protein>
    <submittedName>
        <fullName evidence="3">Uncharacterized protein LOC113493896</fullName>
    </submittedName>
</protein>
<dbReference type="InterPro" id="IPR019188">
    <property type="entry name" value="SNAPC1"/>
</dbReference>
<dbReference type="Pfam" id="PF09808">
    <property type="entry name" value="SNAPC1"/>
    <property type="match status" value="1"/>
</dbReference>
<accession>A0A7E5VHJ9</accession>
<evidence type="ECO:0000313" key="3">
    <source>
        <dbReference type="RefSeq" id="XP_026727729.1"/>
    </source>
</evidence>
<reference evidence="3" key="1">
    <citation type="submission" date="2025-08" db="UniProtKB">
        <authorList>
            <consortium name="RefSeq"/>
        </authorList>
    </citation>
    <scope>IDENTIFICATION</scope>
</reference>
<dbReference type="GO" id="GO:0043565">
    <property type="term" value="F:sequence-specific DNA binding"/>
    <property type="evidence" value="ECO:0007669"/>
    <property type="project" value="TreeGrafter"/>
</dbReference>
<feature type="region of interest" description="Disordered" evidence="1">
    <location>
        <begin position="175"/>
        <end position="253"/>
    </location>
</feature>
<dbReference type="OrthoDB" id="20127at2759"/>
<feature type="region of interest" description="Disordered" evidence="1">
    <location>
        <begin position="266"/>
        <end position="289"/>
    </location>
</feature>